<protein>
    <submittedName>
        <fullName evidence="1">Uncharacterized protein</fullName>
    </submittedName>
</protein>
<reference evidence="2" key="3">
    <citation type="journal article" date="2016" name="Gigascience">
        <title>De novo construction of an expanded transcriptome assembly for the western tarnished plant bug, Lygus hesperus.</title>
        <authorList>
            <person name="Tassone E.E."/>
            <person name="Geib S.M."/>
            <person name="Hall B."/>
            <person name="Fabrick J.A."/>
            <person name="Brent C.S."/>
            <person name="Hull J.J."/>
        </authorList>
    </citation>
    <scope>NUCLEOTIDE SEQUENCE</scope>
</reference>
<sequence>MSSFNETTVRDKETNNQDIVCVSTQPSISSTRSRRLRRDEKMTPIRLFMGLAMLLSVISDVCDCGTMSGGCDYSYRVGGGGFFSGSSFTSSVSTLITPQLTVSALMQLVTFETLEEQAKARHLN</sequence>
<dbReference type="EMBL" id="GDHC01018493">
    <property type="protein sequence ID" value="JAQ00136.1"/>
    <property type="molecule type" value="Transcribed_RNA"/>
</dbReference>
<organism evidence="1">
    <name type="scientific">Lygus hesperus</name>
    <name type="common">Western plant bug</name>
    <dbReference type="NCBI Taxonomy" id="30085"/>
    <lineage>
        <taxon>Eukaryota</taxon>
        <taxon>Metazoa</taxon>
        <taxon>Ecdysozoa</taxon>
        <taxon>Arthropoda</taxon>
        <taxon>Hexapoda</taxon>
        <taxon>Insecta</taxon>
        <taxon>Pterygota</taxon>
        <taxon>Neoptera</taxon>
        <taxon>Paraneoptera</taxon>
        <taxon>Hemiptera</taxon>
        <taxon>Heteroptera</taxon>
        <taxon>Panheteroptera</taxon>
        <taxon>Cimicomorpha</taxon>
        <taxon>Miridae</taxon>
        <taxon>Mirini</taxon>
        <taxon>Lygus</taxon>
    </lineage>
</organism>
<reference evidence="1" key="2">
    <citation type="submission" date="2014-07" db="EMBL/GenBank/DDBJ databases">
        <authorList>
            <person name="Hull J."/>
        </authorList>
    </citation>
    <scope>NUCLEOTIDE SEQUENCE</scope>
</reference>
<dbReference type="EMBL" id="GBHO01019848">
    <property type="protein sequence ID" value="JAG23756.1"/>
    <property type="molecule type" value="Transcribed_RNA"/>
</dbReference>
<proteinExistence type="predicted"/>
<evidence type="ECO:0000313" key="2">
    <source>
        <dbReference type="EMBL" id="JAQ00136.1"/>
    </source>
</evidence>
<accession>A0A0A9XWH2</accession>
<reference evidence="1" key="1">
    <citation type="journal article" date="2014" name="PLoS ONE">
        <title>Transcriptome-Based Identification of ABC Transporters in the Western Tarnished Plant Bug Lygus hesperus.</title>
        <authorList>
            <person name="Hull J.J."/>
            <person name="Chaney K."/>
            <person name="Geib S.M."/>
            <person name="Fabrick J.A."/>
            <person name="Brent C.S."/>
            <person name="Walsh D."/>
            <person name="Lavine L.C."/>
        </authorList>
    </citation>
    <scope>NUCLEOTIDE SEQUENCE</scope>
</reference>
<gene>
    <name evidence="1" type="ORF">CM83_98596</name>
    <name evidence="2" type="ORF">g.94998</name>
</gene>
<evidence type="ECO:0000313" key="1">
    <source>
        <dbReference type="EMBL" id="JAG23756.1"/>
    </source>
</evidence>
<dbReference type="AlphaFoldDB" id="A0A0A9XWH2"/>
<name>A0A0A9XWH2_LYGHE</name>